<name>A0AAE0TM69_9PEZI</name>
<feature type="transmembrane region" description="Helical" evidence="6">
    <location>
        <begin position="356"/>
        <end position="375"/>
    </location>
</feature>
<gene>
    <name evidence="8" type="ORF">LTR78_010066</name>
</gene>
<comment type="caution">
    <text evidence="8">The sequence shown here is derived from an EMBL/GenBank/DDBJ whole genome shotgun (WGS) entry which is preliminary data.</text>
</comment>
<dbReference type="GO" id="GO:0016020">
    <property type="term" value="C:membrane"/>
    <property type="evidence" value="ECO:0007669"/>
    <property type="project" value="UniProtKB-SubCell"/>
</dbReference>
<feature type="transmembrane region" description="Helical" evidence="6">
    <location>
        <begin position="118"/>
        <end position="139"/>
    </location>
</feature>
<keyword evidence="4 6" id="KW-1133">Transmembrane helix</keyword>
<feature type="domain" description="Major facilitator superfamily (MFS) profile" evidence="7">
    <location>
        <begin position="1"/>
        <end position="411"/>
    </location>
</feature>
<evidence type="ECO:0000313" key="9">
    <source>
        <dbReference type="Proteomes" id="UP001274830"/>
    </source>
</evidence>
<reference evidence="8" key="1">
    <citation type="submission" date="2023-07" db="EMBL/GenBank/DDBJ databases">
        <title>Black Yeasts Isolated from many extreme environments.</title>
        <authorList>
            <person name="Coleine C."/>
            <person name="Stajich J.E."/>
            <person name="Selbmann L."/>
        </authorList>
    </citation>
    <scope>NUCLEOTIDE SEQUENCE</scope>
    <source>
        <strain evidence="8">CCFEE 5485</strain>
    </source>
</reference>
<dbReference type="FunFam" id="1.20.1250.20:FF:000018">
    <property type="entry name" value="MFS transporter permease"/>
    <property type="match status" value="1"/>
</dbReference>
<dbReference type="GO" id="GO:0022857">
    <property type="term" value="F:transmembrane transporter activity"/>
    <property type="evidence" value="ECO:0007669"/>
    <property type="project" value="InterPro"/>
</dbReference>
<keyword evidence="2" id="KW-0813">Transport</keyword>
<feature type="transmembrane region" description="Helical" evidence="6">
    <location>
        <begin position="84"/>
        <end position="106"/>
    </location>
</feature>
<protein>
    <recommendedName>
        <fullName evidence="7">Major facilitator superfamily (MFS) profile domain-containing protein</fullName>
    </recommendedName>
</protein>
<dbReference type="InterPro" id="IPR011701">
    <property type="entry name" value="MFS"/>
</dbReference>
<evidence type="ECO:0000256" key="1">
    <source>
        <dbReference type="ARBA" id="ARBA00004141"/>
    </source>
</evidence>
<dbReference type="EMBL" id="JAUTXT010000064">
    <property type="protein sequence ID" value="KAK3670035.1"/>
    <property type="molecule type" value="Genomic_DNA"/>
</dbReference>
<feature type="transmembrane region" description="Helical" evidence="6">
    <location>
        <begin position="321"/>
        <end position="344"/>
    </location>
</feature>
<keyword evidence="3 6" id="KW-0812">Transmembrane</keyword>
<dbReference type="Pfam" id="PF07690">
    <property type="entry name" value="MFS_1"/>
    <property type="match status" value="1"/>
</dbReference>
<evidence type="ECO:0000256" key="6">
    <source>
        <dbReference type="SAM" id="Phobius"/>
    </source>
</evidence>
<keyword evidence="5 6" id="KW-0472">Membrane</keyword>
<feature type="transmembrane region" description="Helical" evidence="6">
    <location>
        <begin position="289"/>
        <end position="309"/>
    </location>
</feature>
<dbReference type="InterPro" id="IPR020846">
    <property type="entry name" value="MFS_dom"/>
</dbReference>
<dbReference type="SUPFAM" id="SSF103473">
    <property type="entry name" value="MFS general substrate transporter"/>
    <property type="match status" value="1"/>
</dbReference>
<evidence type="ECO:0000256" key="2">
    <source>
        <dbReference type="ARBA" id="ARBA00022448"/>
    </source>
</evidence>
<evidence type="ECO:0000313" key="8">
    <source>
        <dbReference type="EMBL" id="KAK3670035.1"/>
    </source>
</evidence>
<sequence>MLLFLYLITYIDKVNIGNAKIEGLLPDLHMNGYQYNIALSIFSIPYILAEVPSNISYSIFLARHTILGIIMTCTGTIKNFCEMVAVRFLLGLFEAGLFPGAILLISRWYLPCGTQTRLALLYTSAATGGAFSGLLAFGIAKMDGIGGYEGWRWIFIIEGLLTVIMGVVCCLLLPDSPALSKWLDEDEKRFLTLRQVTRATVADVDESKNHNNLLTFWTVVSDWKVNLLILANWSQAVPNYALKFSLPTIIKGMGYKSANAQLLTIPPYACGAISSYVLSVFEDRYNWRLPFLVGPQVAVVIGYAVLFVKTPDIKHNIASCYFAVCLACSGLYPILSAVNAWNIYNTAGPAKRAISIGYLICMGNVGRIVGSYIFIEREAPRYPTGYGTSLAFGAAGIVAAFALEFFLKKSNKRNAQLGEDEIRARYTDVQLYKMGDRSPLYVYKL</sequence>
<organism evidence="8 9">
    <name type="scientific">Recurvomyces mirabilis</name>
    <dbReference type="NCBI Taxonomy" id="574656"/>
    <lineage>
        <taxon>Eukaryota</taxon>
        <taxon>Fungi</taxon>
        <taxon>Dikarya</taxon>
        <taxon>Ascomycota</taxon>
        <taxon>Pezizomycotina</taxon>
        <taxon>Dothideomycetes</taxon>
        <taxon>Dothideomycetidae</taxon>
        <taxon>Mycosphaerellales</taxon>
        <taxon>Teratosphaeriaceae</taxon>
        <taxon>Recurvomyces</taxon>
    </lineage>
</organism>
<keyword evidence="9" id="KW-1185">Reference proteome</keyword>
<feature type="transmembrane region" description="Helical" evidence="6">
    <location>
        <begin position="387"/>
        <end position="407"/>
    </location>
</feature>
<proteinExistence type="predicted"/>
<dbReference type="FunFam" id="1.20.1250.20:FF:000364">
    <property type="entry name" value="MFS general substrate transporter"/>
    <property type="match status" value="1"/>
</dbReference>
<dbReference type="Gene3D" id="1.20.1250.20">
    <property type="entry name" value="MFS general substrate transporter like domains"/>
    <property type="match status" value="2"/>
</dbReference>
<dbReference type="InterPro" id="IPR036259">
    <property type="entry name" value="MFS_trans_sf"/>
</dbReference>
<dbReference type="Proteomes" id="UP001274830">
    <property type="component" value="Unassembled WGS sequence"/>
</dbReference>
<dbReference type="PANTHER" id="PTHR43791">
    <property type="entry name" value="PERMEASE-RELATED"/>
    <property type="match status" value="1"/>
</dbReference>
<comment type="subcellular location">
    <subcellularLocation>
        <location evidence="1">Membrane</location>
        <topology evidence="1">Multi-pass membrane protein</topology>
    </subcellularLocation>
</comment>
<evidence type="ECO:0000256" key="4">
    <source>
        <dbReference type="ARBA" id="ARBA00022989"/>
    </source>
</evidence>
<dbReference type="PANTHER" id="PTHR43791:SF79">
    <property type="entry name" value="MAJOR FACILITATOR SUPERFAMILY (MFS) PROFILE DOMAIN-CONTAINING PROTEIN"/>
    <property type="match status" value="1"/>
</dbReference>
<feature type="transmembrane region" description="Helical" evidence="6">
    <location>
        <begin position="151"/>
        <end position="173"/>
    </location>
</feature>
<dbReference type="AlphaFoldDB" id="A0AAE0TM69"/>
<evidence type="ECO:0000256" key="3">
    <source>
        <dbReference type="ARBA" id="ARBA00022692"/>
    </source>
</evidence>
<evidence type="ECO:0000256" key="5">
    <source>
        <dbReference type="ARBA" id="ARBA00023136"/>
    </source>
</evidence>
<evidence type="ECO:0000259" key="7">
    <source>
        <dbReference type="PROSITE" id="PS50850"/>
    </source>
</evidence>
<accession>A0AAE0TM69</accession>
<dbReference type="PROSITE" id="PS50850">
    <property type="entry name" value="MFS"/>
    <property type="match status" value="1"/>
</dbReference>